<organism evidence="2 3">
    <name type="scientific">Cladophialophora chaetospira</name>
    <dbReference type="NCBI Taxonomy" id="386627"/>
    <lineage>
        <taxon>Eukaryota</taxon>
        <taxon>Fungi</taxon>
        <taxon>Dikarya</taxon>
        <taxon>Ascomycota</taxon>
        <taxon>Pezizomycotina</taxon>
        <taxon>Eurotiomycetes</taxon>
        <taxon>Chaetothyriomycetidae</taxon>
        <taxon>Chaetothyriales</taxon>
        <taxon>Herpotrichiellaceae</taxon>
        <taxon>Cladophialophora</taxon>
    </lineage>
</organism>
<comment type="caution">
    <text evidence="2">The sequence shown here is derived from an EMBL/GenBank/DDBJ whole genome shotgun (WGS) entry which is preliminary data.</text>
</comment>
<dbReference type="EMBL" id="JAPDRK010000008">
    <property type="protein sequence ID" value="KAJ9609646.1"/>
    <property type="molecule type" value="Genomic_DNA"/>
</dbReference>
<reference evidence="2" key="1">
    <citation type="submission" date="2022-10" db="EMBL/GenBank/DDBJ databases">
        <title>Culturing micro-colonial fungi from biological soil crusts in the Mojave desert and describing Neophaeococcomyces mojavensis, and introducing the new genera and species Taxawa tesnikishii.</title>
        <authorList>
            <person name="Kurbessoian T."/>
            <person name="Stajich J.E."/>
        </authorList>
    </citation>
    <scope>NUCLEOTIDE SEQUENCE</scope>
    <source>
        <strain evidence="2">TK_41</strain>
    </source>
</reference>
<gene>
    <name evidence="2" type="ORF">H2200_005974</name>
</gene>
<feature type="region of interest" description="Disordered" evidence="1">
    <location>
        <begin position="1"/>
        <end position="42"/>
    </location>
</feature>
<name>A0AA39CIM2_9EURO</name>
<proteinExistence type="predicted"/>
<evidence type="ECO:0000256" key="1">
    <source>
        <dbReference type="SAM" id="MobiDB-lite"/>
    </source>
</evidence>
<feature type="compositionally biased region" description="Polar residues" evidence="1">
    <location>
        <begin position="1"/>
        <end position="11"/>
    </location>
</feature>
<dbReference type="AlphaFoldDB" id="A0AA39CIM2"/>
<protein>
    <submittedName>
        <fullName evidence="2">Uncharacterized protein</fullName>
    </submittedName>
</protein>
<dbReference type="Proteomes" id="UP001172673">
    <property type="component" value="Unassembled WGS sequence"/>
</dbReference>
<keyword evidence="3" id="KW-1185">Reference proteome</keyword>
<accession>A0AA39CIM2</accession>
<evidence type="ECO:0000313" key="2">
    <source>
        <dbReference type="EMBL" id="KAJ9609646.1"/>
    </source>
</evidence>
<evidence type="ECO:0000313" key="3">
    <source>
        <dbReference type="Proteomes" id="UP001172673"/>
    </source>
</evidence>
<sequence length="212" mass="23698">MATHNGDTSGAQAKKVAFNLDPHPDPQAQDPAKEHRVPSPDAESGFKIDLPFPIAEHLRALPYTIYSNLSDDHLSDLSEIVFSEHALIAPFRQAAAEAFGTQTWEHPGSVPNFKSNDIDIKGLAAAHLARLPGIERMIDARVDELKGKLVTKGEHPDLSVCEMYWFRQVLECRLRAEYGLGMRSRFRRWMGAFLEEVQTALLADAKEHKESV</sequence>